<evidence type="ECO:0000313" key="2">
    <source>
        <dbReference type="Proteomes" id="UP000054771"/>
    </source>
</evidence>
<organism evidence="1 2">
    <name type="scientific">Aspergillus calidoustus</name>
    <dbReference type="NCBI Taxonomy" id="454130"/>
    <lineage>
        <taxon>Eukaryota</taxon>
        <taxon>Fungi</taxon>
        <taxon>Dikarya</taxon>
        <taxon>Ascomycota</taxon>
        <taxon>Pezizomycotina</taxon>
        <taxon>Eurotiomycetes</taxon>
        <taxon>Eurotiomycetidae</taxon>
        <taxon>Eurotiales</taxon>
        <taxon>Aspergillaceae</taxon>
        <taxon>Aspergillus</taxon>
        <taxon>Aspergillus subgen. Nidulantes</taxon>
    </lineage>
</organism>
<dbReference type="Proteomes" id="UP000054771">
    <property type="component" value="Unassembled WGS sequence"/>
</dbReference>
<evidence type="ECO:0000313" key="1">
    <source>
        <dbReference type="EMBL" id="CEL11031.1"/>
    </source>
</evidence>
<dbReference type="EMBL" id="CDMC01000022">
    <property type="protein sequence ID" value="CEL11031.1"/>
    <property type="molecule type" value="Genomic_DNA"/>
</dbReference>
<dbReference type="OMA" id="QWMVRLA"/>
<dbReference type="OrthoDB" id="5354164at2759"/>
<accession>A0A0U5GHW6</accession>
<sequence length="983" mass="109609">MGSIQRVAASAVHAVAEANFSLLQANADFALVKYEIPAELLPLGERLSKQRCQVAEKGSFNIFARRLGFLFEEMLPTVSALLKAYGTRASEIACEIDATRNAPKSIVDGIFGPHLGVDSTSIWAAANIGTSALLMHLLACMLARIWSAQEATAIWAEIIDTRRQKIKDNAPENGKASSLFAQHAAIYDVEWSTIQLLAEGTCTTPQRILDGGVLLGLTSWHVYPDLVILGPKAQDKPQLDPLVAHGGIATLSIAYQEDPHGNQDGVYWSLPLAHLRYYRPVQRKRSSLHDSKISFTGLQALILGASLDSLDTLSTAAEIIKSLWLFSYNAYQDELRGLATKWNLEPKALVSKYFSWNDWNSSSTEALEQDLHQVSFMNPAKESQLGDFLDALHLLFPLIGGVELLLSDDPEERKLALQLIRYGANGAKGWIGNVENSQFPFFGLTDPLLLVQAMQKPFGKVKLLRALFNQQRLEPEAFIIRFLKPDGTMGYASLLHESLSTGRKRDRTEFESDVAEDTCDLVPHKGEHWLFLPSKTDRPNDFPVSMEYYGLTSMQPEDNQPDSVDFEDFVIEDDVEGDEKQPRTIVWDLVIGIHDEAALYRRHDSDAHDAELRDITVPLTIVCDLVTSRALDLVQVTKRIKHTLKTHRPNHHFSLLALGRIIDHYKRQLPHLTISMNIIKESPWFWAWTESVVKDIPVQEMMAGSQARVGHFTKLIYPCPLSREQVFASVLQFESGTVSVGTEEMDPVMAISSGNSLFIAQRILNDPIPPDGLPSCAVAHVIGNVGKPGIALLFAPEEPWIREHDVEKWQVVNHHPFDGSSGRGMFEGSSLHMSFTGWEGPLRVRGPSAFKGMEAYNLETRISMYDGADWVADLNILKSLKESPNLGTLGIYTKSCSHDHSVQSCEVGFVSIDCWEELLSPAEKPMVRRSGSSWMARLTAVSIAHSKGFKCFLLPTHNEFCWTCVVEQSDILKSPAQWVLFIY</sequence>
<proteinExistence type="predicted"/>
<dbReference type="AlphaFoldDB" id="A0A0U5GHW6"/>
<protein>
    <submittedName>
        <fullName evidence="1">Uncharacterized protein</fullName>
    </submittedName>
</protein>
<name>A0A0U5GHW6_ASPCI</name>
<keyword evidence="2" id="KW-1185">Reference proteome</keyword>
<reference evidence="2" key="1">
    <citation type="journal article" date="2016" name="Genome Announc.">
        <title>Draft genome sequences of fungus Aspergillus calidoustus.</title>
        <authorList>
            <person name="Horn F."/>
            <person name="Linde J."/>
            <person name="Mattern D.J."/>
            <person name="Walther G."/>
            <person name="Guthke R."/>
            <person name="Scherlach K."/>
            <person name="Martin K."/>
            <person name="Brakhage A.A."/>
            <person name="Petzke L."/>
            <person name="Valiante V."/>
        </authorList>
    </citation>
    <scope>NUCLEOTIDE SEQUENCE [LARGE SCALE GENOMIC DNA]</scope>
    <source>
        <strain evidence="2">SF006504</strain>
    </source>
</reference>
<gene>
    <name evidence="1" type="ORF">ASPCAL14138</name>
</gene>